<keyword evidence="1" id="KW-0472">Membrane</keyword>
<reference evidence="2" key="1">
    <citation type="submission" date="2021-12" db="EMBL/GenBank/DDBJ databases">
        <authorList>
            <person name="Rodrigo-Torres L."/>
            <person name="Arahal R. D."/>
            <person name="Lucena T."/>
        </authorList>
    </citation>
    <scope>NUCLEOTIDE SEQUENCE</scope>
    <source>
        <strain evidence="2">CECT 8226</strain>
    </source>
</reference>
<gene>
    <name evidence="2" type="ORF">VHP8226_01375</name>
</gene>
<evidence type="ECO:0000313" key="2">
    <source>
        <dbReference type="EMBL" id="CAH0525869.1"/>
    </source>
</evidence>
<comment type="caution">
    <text evidence="2">The sequence shown here is derived from an EMBL/GenBank/DDBJ whole genome shotgun (WGS) entry which is preliminary data.</text>
</comment>
<feature type="transmembrane region" description="Helical" evidence="1">
    <location>
        <begin position="22"/>
        <end position="42"/>
    </location>
</feature>
<feature type="transmembrane region" description="Helical" evidence="1">
    <location>
        <begin position="48"/>
        <end position="67"/>
    </location>
</feature>
<proteinExistence type="predicted"/>
<dbReference type="RefSeq" id="WP_237484339.1">
    <property type="nucleotide sequence ID" value="NZ_CAKLCM010000002.1"/>
</dbReference>
<dbReference type="EMBL" id="CAKLCM010000002">
    <property type="protein sequence ID" value="CAH0525869.1"/>
    <property type="molecule type" value="Genomic_DNA"/>
</dbReference>
<evidence type="ECO:0000256" key="1">
    <source>
        <dbReference type="SAM" id="Phobius"/>
    </source>
</evidence>
<keyword evidence="3" id="KW-1185">Reference proteome</keyword>
<keyword evidence="1" id="KW-0812">Transmembrane</keyword>
<accession>A0ABM8ZGT2</accession>
<dbReference type="Proteomes" id="UP000838160">
    <property type="component" value="Unassembled WGS sequence"/>
</dbReference>
<protein>
    <submittedName>
        <fullName evidence="2">Uncharacterized protein</fullName>
    </submittedName>
</protein>
<name>A0ABM8ZGT2_9VIBR</name>
<keyword evidence="1" id="KW-1133">Transmembrane helix</keyword>
<evidence type="ECO:0000313" key="3">
    <source>
        <dbReference type="Proteomes" id="UP000838160"/>
    </source>
</evidence>
<sequence length="162" mass="18679">MNHSFNLEQDNQQLQLILNLDFLNNLLSLVILISCLLLTAWAWDTGHYAMLIATVAAIIYVYQKYYGNNLDNMHHLKLTDKLLTKRLASKHQYTLAANFSTFIVNINDIGLYVDPWELKKLFQFIATQELDNPTAFIIRDLYKIHLLEQLAITPESPPLVSS</sequence>
<organism evidence="2 3">
    <name type="scientific">Vibrio hippocampi</name>
    <dbReference type="NCBI Taxonomy" id="654686"/>
    <lineage>
        <taxon>Bacteria</taxon>
        <taxon>Pseudomonadati</taxon>
        <taxon>Pseudomonadota</taxon>
        <taxon>Gammaproteobacteria</taxon>
        <taxon>Vibrionales</taxon>
        <taxon>Vibrionaceae</taxon>
        <taxon>Vibrio</taxon>
    </lineage>
</organism>